<keyword evidence="2" id="KW-0677">Repeat</keyword>
<name>A0A7R8V4H4_HERIL</name>
<dbReference type="GO" id="GO:0000287">
    <property type="term" value="F:magnesium ion binding"/>
    <property type="evidence" value="ECO:0007669"/>
    <property type="project" value="TreeGrafter"/>
</dbReference>
<evidence type="ECO:0000256" key="2">
    <source>
        <dbReference type="ARBA" id="ARBA00022737"/>
    </source>
</evidence>
<dbReference type="OMA" id="ILPQIRC"/>
<dbReference type="SUPFAM" id="SSF47473">
    <property type="entry name" value="EF-hand"/>
    <property type="match status" value="1"/>
</dbReference>
<dbReference type="OrthoDB" id="114727at2759"/>
<dbReference type="AlphaFoldDB" id="A0A7R8V4H4"/>
<accession>A0A7R8V4H4</accession>
<sequence length="185" mass="21926">MGRYKRILTKEQVEEYAQLTYLTKVEIVYIFNKFSTLGINEIEQDVNYRFPKNDVQNLFLELKYNPFCDRLFHVFSSQKDDCFSFEDFLDLCSVMSEHCPLSVKAAWGFKVFDFDEDEQITKPDIYQIVDKLTQPAQLLDIEKEHISDVVLKEMNIRHTGAMNQMEFLHAMTKMPEFSQIFAFKV</sequence>
<protein>
    <submittedName>
        <fullName evidence="5">Uncharacterized protein</fullName>
    </submittedName>
</protein>
<dbReference type="GO" id="GO:0005509">
    <property type="term" value="F:calcium ion binding"/>
    <property type="evidence" value="ECO:0007669"/>
    <property type="project" value="TreeGrafter"/>
</dbReference>
<evidence type="ECO:0000256" key="1">
    <source>
        <dbReference type="ARBA" id="ARBA00022723"/>
    </source>
</evidence>
<organism evidence="5 6">
    <name type="scientific">Hermetia illucens</name>
    <name type="common">Black soldier fly</name>
    <dbReference type="NCBI Taxonomy" id="343691"/>
    <lineage>
        <taxon>Eukaryota</taxon>
        <taxon>Metazoa</taxon>
        <taxon>Ecdysozoa</taxon>
        <taxon>Arthropoda</taxon>
        <taxon>Hexapoda</taxon>
        <taxon>Insecta</taxon>
        <taxon>Pterygota</taxon>
        <taxon>Neoptera</taxon>
        <taxon>Endopterygota</taxon>
        <taxon>Diptera</taxon>
        <taxon>Brachycera</taxon>
        <taxon>Stratiomyomorpha</taxon>
        <taxon>Stratiomyidae</taxon>
        <taxon>Hermetiinae</taxon>
        <taxon>Hermetia</taxon>
    </lineage>
</organism>
<dbReference type="InParanoid" id="A0A7R8V4H4"/>
<gene>
    <name evidence="5" type="ORF">HERILL_LOCUS14679</name>
</gene>
<keyword evidence="1" id="KW-0479">Metal-binding</keyword>
<dbReference type="FunFam" id="1.10.238.10:FF:000079">
    <property type="entry name" value="Calcium and integrin-binding family member 2"/>
    <property type="match status" value="1"/>
</dbReference>
<keyword evidence="6" id="KW-1185">Reference proteome</keyword>
<evidence type="ECO:0000313" key="5">
    <source>
        <dbReference type="EMBL" id="CAD7092309.1"/>
    </source>
</evidence>
<dbReference type="InterPro" id="IPR051433">
    <property type="entry name" value="CIBP"/>
</dbReference>
<keyword evidence="3" id="KW-0106">Calcium</keyword>
<dbReference type="EMBL" id="LR899014">
    <property type="protein sequence ID" value="CAD7092309.1"/>
    <property type="molecule type" value="Genomic_DNA"/>
</dbReference>
<reference evidence="5 6" key="1">
    <citation type="submission" date="2020-11" db="EMBL/GenBank/DDBJ databases">
        <authorList>
            <person name="Wallbank WR R."/>
            <person name="Pardo Diaz C."/>
            <person name="Kozak K."/>
            <person name="Martin S."/>
            <person name="Jiggins C."/>
            <person name="Moest M."/>
            <person name="Warren A I."/>
            <person name="Generalovic N T."/>
            <person name="Byers J.R.P. K."/>
            <person name="Montejo-Kovacevich G."/>
            <person name="Yen C E."/>
        </authorList>
    </citation>
    <scope>NUCLEOTIDE SEQUENCE [LARGE SCALE GENOMIC DNA]</scope>
</reference>
<proteinExistence type="predicted"/>
<evidence type="ECO:0000256" key="3">
    <source>
        <dbReference type="ARBA" id="ARBA00022837"/>
    </source>
</evidence>
<dbReference type="Proteomes" id="UP000594454">
    <property type="component" value="Chromosome 6"/>
</dbReference>
<dbReference type="InterPro" id="IPR011992">
    <property type="entry name" value="EF-hand-dom_pair"/>
</dbReference>
<evidence type="ECO:0000256" key="4">
    <source>
        <dbReference type="ARBA" id="ARBA00022842"/>
    </source>
</evidence>
<dbReference type="PANTHER" id="PTHR45791:SF9">
    <property type="entry name" value="FREQUENIN-1-LIKE PROTEIN"/>
    <property type="match status" value="1"/>
</dbReference>
<dbReference type="PANTHER" id="PTHR45791">
    <property type="entry name" value="CALCIUM AND INTEGRIN BINDING FAMILY MEMBER 2"/>
    <property type="match status" value="1"/>
</dbReference>
<evidence type="ECO:0000313" key="6">
    <source>
        <dbReference type="Proteomes" id="UP000594454"/>
    </source>
</evidence>
<keyword evidence="4" id="KW-0460">Magnesium</keyword>
<dbReference type="Gene3D" id="1.10.238.10">
    <property type="entry name" value="EF-hand"/>
    <property type="match status" value="2"/>
</dbReference>